<feature type="transmembrane region" description="Helical" evidence="6">
    <location>
        <begin position="216"/>
        <end position="236"/>
    </location>
</feature>
<feature type="transmembrane region" description="Helical" evidence="6">
    <location>
        <begin position="304"/>
        <end position="326"/>
    </location>
</feature>
<dbReference type="Gene3D" id="1.20.1250.20">
    <property type="entry name" value="MFS general substrate transporter like domains"/>
    <property type="match status" value="1"/>
</dbReference>
<evidence type="ECO:0000256" key="4">
    <source>
        <dbReference type="ARBA" id="ARBA00022989"/>
    </source>
</evidence>
<comment type="subcellular location">
    <subcellularLocation>
        <location evidence="1">Cell membrane</location>
        <topology evidence="1">Multi-pass membrane protein</topology>
    </subcellularLocation>
</comment>
<reference evidence="7 8" key="1">
    <citation type="submission" date="2024-09" db="EMBL/GenBank/DDBJ databases">
        <authorList>
            <person name="Sun Q."/>
            <person name="Mori K."/>
        </authorList>
    </citation>
    <scope>NUCLEOTIDE SEQUENCE [LARGE SCALE GENOMIC DNA]</scope>
    <source>
        <strain evidence="7 8">TBRC 3947</strain>
    </source>
</reference>
<evidence type="ECO:0000256" key="6">
    <source>
        <dbReference type="SAM" id="Phobius"/>
    </source>
</evidence>
<dbReference type="InterPro" id="IPR036259">
    <property type="entry name" value="MFS_trans_sf"/>
</dbReference>
<dbReference type="PANTHER" id="PTHR23513">
    <property type="entry name" value="INTEGRAL MEMBRANE EFFLUX PROTEIN-RELATED"/>
    <property type="match status" value="1"/>
</dbReference>
<feature type="transmembrane region" description="Helical" evidence="6">
    <location>
        <begin position="369"/>
        <end position="390"/>
    </location>
</feature>
<evidence type="ECO:0000256" key="2">
    <source>
        <dbReference type="ARBA" id="ARBA00022475"/>
    </source>
</evidence>
<keyword evidence="8" id="KW-1185">Reference proteome</keyword>
<keyword evidence="5 6" id="KW-0472">Membrane</keyword>
<feature type="transmembrane region" description="Helical" evidence="6">
    <location>
        <begin position="277"/>
        <end position="298"/>
    </location>
</feature>
<feature type="transmembrane region" description="Helical" evidence="6">
    <location>
        <begin position="158"/>
        <end position="181"/>
    </location>
</feature>
<dbReference type="Proteomes" id="UP001589867">
    <property type="component" value="Unassembled WGS sequence"/>
</dbReference>
<dbReference type="RefSeq" id="WP_377243787.1">
    <property type="nucleotide sequence ID" value="NZ_JBHLUH010000003.1"/>
</dbReference>
<evidence type="ECO:0000256" key="1">
    <source>
        <dbReference type="ARBA" id="ARBA00004651"/>
    </source>
</evidence>
<dbReference type="EMBL" id="JBHLUH010000003">
    <property type="protein sequence ID" value="MFC0526238.1"/>
    <property type="molecule type" value="Genomic_DNA"/>
</dbReference>
<evidence type="ECO:0000313" key="7">
    <source>
        <dbReference type="EMBL" id="MFC0526238.1"/>
    </source>
</evidence>
<organism evidence="7 8">
    <name type="scientific">Phytohabitans kaempferiae</name>
    <dbReference type="NCBI Taxonomy" id="1620943"/>
    <lineage>
        <taxon>Bacteria</taxon>
        <taxon>Bacillati</taxon>
        <taxon>Actinomycetota</taxon>
        <taxon>Actinomycetes</taxon>
        <taxon>Micromonosporales</taxon>
        <taxon>Micromonosporaceae</taxon>
    </lineage>
</organism>
<sequence length="396" mass="39767">MIPARYWLWLAGVTLSLLGTQVLGFGMTWTAAGQGGVLAGLVLTMINLPRALLVLIGGAVGDRFGAWRTMLAGDAAMIAATVLLAVLVWLVGEPVWLLLGIALVIGTVDAFYLPSSGSMPRRLVPGEGLARAMSARQLAGQTTAIAGPPLGGLVVAGLGLAAAALADAFTFAVMLLILVLLRPRGEAAPPKPGPGGVWRHTLDGLRLAAHDRLLRAALLMVVVAAGFLLPVIGLLLPLLGRERAWSGGWTGAVAGTVALATACVAATVLARGAAPRPGVAAALGLVVAAAGVLGLAVFEPPAYAAAAALAAGAGNGLFATHLAPLLLQHTPETHLARVQSVVLLAQSLPLLVTNNLLGAAVDAVGTPPVLATCAAITAVTGAAGLASPTLRRTRAR</sequence>
<evidence type="ECO:0000256" key="5">
    <source>
        <dbReference type="ARBA" id="ARBA00023136"/>
    </source>
</evidence>
<evidence type="ECO:0000256" key="3">
    <source>
        <dbReference type="ARBA" id="ARBA00022692"/>
    </source>
</evidence>
<dbReference type="PANTHER" id="PTHR23513:SF17">
    <property type="entry name" value="MEMBRANE PROTEIN"/>
    <property type="match status" value="1"/>
</dbReference>
<comment type="caution">
    <text evidence="7">The sequence shown here is derived from an EMBL/GenBank/DDBJ whole genome shotgun (WGS) entry which is preliminary data.</text>
</comment>
<feature type="transmembrane region" description="Helical" evidence="6">
    <location>
        <begin position="248"/>
        <end position="270"/>
    </location>
</feature>
<keyword evidence="4 6" id="KW-1133">Transmembrane helix</keyword>
<gene>
    <name evidence="7" type="ORF">ACFFIA_00990</name>
</gene>
<feature type="transmembrane region" description="Helical" evidence="6">
    <location>
        <begin position="37"/>
        <end position="60"/>
    </location>
</feature>
<evidence type="ECO:0000313" key="8">
    <source>
        <dbReference type="Proteomes" id="UP001589867"/>
    </source>
</evidence>
<feature type="transmembrane region" description="Helical" evidence="6">
    <location>
        <begin position="338"/>
        <end position="357"/>
    </location>
</feature>
<dbReference type="SUPFAM" id="SSF103473">
    <property type="entry name" value="MFS general substrate transporter"/>
    <property type="match status" value="1"/>
</dbReference>
<protein>
    <submittedName>
        <fullName evidence="7">MFS transporter</fullName>
    </submittedName>
</protein>
<proteinExistence type="predicted"/>
<accession>A0ABV6LV00</accession>
<dbReference type="InterPro" id="IPR011701">
    <property type="entry name" value="MFS"/>
</dbReference>
<dbReference type="Pfam" id="PF07690">
    <property type="entry name" value="MFS_1"/>
    <property type="match status" value="1"/>
</dbReference>
<keyword evidence="3 6" id="KW-0812">Transmembrane</keyword>
<feature type="transmembrane region" description="Helical" evidence="6">
    <location>
        <begin position="6"/>
        <end position="25"/>
    </location>
</feature>
<keyword evidence="2" id="KW-1003">Cell membrane</keyword>
<name>A0ABV6LV00_9ACTN</name>